<dbReference type="PROSITE" id="PS50156">
    <property type="entry name" value="SSD"/>
    <property type="match status" value="1"/>
</dbReference>
<evidence type="ECO:0000313" key="13">
    <source>
        <dbReference type="Proteomes" id="UP000315589"/>
    </source>
</evidence>
<reference evidence="12 13" key="1">
    <citation type="submission" date="2017-07" db="EMBL/GenBank/DDBJ databases">
        <title>Mechanisms for carbon and nitrogen cycling indicate functional differentiation within the Candidate Phyla Radiation.</title>
        <authorList>
            <person name="Danczak R.E."/>
            <person name="Johnston M.D."/>
            <person name="Kenah C."/>
            <person name="Slattery M."/>
            <person name="Wrighton K.C."/>
            <person name="Wilkins M.J."/>
        </authorList>
    </citation>
    <scope>NUCLEOTIDE SEQUENCE [LARGE SCALE GENOMIC DNA]</scope>
    <source>
        <strain evidence="12">Licking1014_85</strain>
    </source>
</reference>
<keyword evidence="6 10" id="KW-0653">Protein transport</keyword>
<dbReference type="Pfam" id="PF02355">
    <property type="entry name" value="SecD_SecF_C"/>
    <property type="match status" value="1"/>
</dbReference>
<comment type="caution">
    <text evidence="12">The sequence shown here is derived from an EMBL/GenBank/DDBJ whole genome shotgun (WGS) entry which is preliminary data.</text>
</comment>
<sequence>MSILKFQKFFLIISLILTVFSLVVLGIYKLKPGIDFTGGSVIEVSTKAKTEDIEKIFKNNNLPIIVSTSSDNTQILKTKEIDENTKNKIITDINGVGETKILRFETIGPTISKSLTKKAIWSVIIASLGIIMYIAFAFRNLPSALSSWRFGITAVVALLHDILITTGVFALAGIFYGYEVDSLFITALLTVMGFSVHDTIVVFDRVRENVIKNPNNNFYINADHALVQTLARSLNTSLTIIITLTALFILGGSSIQHFVFTLLFGIIIGTYSSIFVATSLLVLWYKK</sequence>
<keyword evidence="9 10" id="KW-0472">Membrane</keyword>
<evidence type="ECO:0000256" key="8">
    <source>
        <dbReference type="ARBA" id="ARBA00023010"/>
    </source>
</evidence>
<accession>A0A554LM94</accession>
<dbReference type="HAMAP" id="MF_01464_B">
    <property type="entry name" value="SecF_B"/>
    <property type="match status" value="1"/>
</dbReference>
<keyword evidence="7 10" id="KW-1133">Transmembrane helix</keyword>
<dbReference type="NCBIfam" id="TIGR00966">
    <property type="entry name" value="transloc_SecF"/>
    <property type="match status" value="1"/>
</dbReference>
<dbReference type="PRINTS" id="PR01755">
    <property type="entry name" value="SECFTRNLCASE"/>
</dbReference>
<feature type="domain" description="SSD" evidence="11">
    <location>
        <begin position="119"/>
        <end position="283"/>
    </location>
</feature>
<dbReference type="SUPFAM" id="SSF82866">
    <property type="entry name" value="Multidrug efflux transporter AcrB transmembrane domain"/>
    <property type="match status" value="1"/>
</dbReference>
<dbReference type="GO" id="GO:0005886">
    <property type="term" value="C:plasma membrane"/>
    <property type="evidence" value="ECO:0007669"/>
    <property type="project" value="UniProtKB-SubCell"/>
</dbReference>
<organism evidence="12 13">
    <name type="scientific">Candidatus Berkelbacteria bacterium Licking1014_85</name>
    <dbReference type="NCBI Taxonomy" id="2017148"/>
    <lineage>
        <taxon>Bacteria</taxon>
        <taxon>Candidatus Berkelbacteria</taxon>
    </lineage>
</organism>
<dbReference type="Proteomes" id="UP000315589">
    <property type="component" value="Unassembled WGS sequence"/>
</dbReference>
<feature type="transmembrane region" description="Helical" evidence="10">
    <location>
        <begin position="150"/>
        <end position="176"/>
    </location>
</feature>
<evidence type="ECO:0000256" key="5">
    <source>
        <dbReference type="ARBA" id="ARBA00022692"/>
    </source>
</evidence>
<dbReference type="Pfam" id="PF07549">
    <property type="entry name" value="Sec_GG"/>
    <property type="match status" value="1"/>
</dbReference>
<name>A0A554LM94_9BACT</name>
<keyword evidence="8 10" id="KW-0811">Translocation</keyword>
<protein>
    <recommendedName>
        <fullName evidence="10">Protein-export membrane protein SecF</fullName>
    </recommendedName>
</protein>
<evidence type="ECO:0000259" key="11">
    <source>
        <dbReference type="PROSITE" id="PS50156"/>
    </source>
</evidence>
<keyword evidence="3 10" id="KW-1003">Cell membrane</keyword>
<gene>
    <name evidence="10" type="primary">secF</name>
    <name evidence="12" type="ORF">CEN91_54</name>
</gene>
<proteinExistence type="inferred from homology"/>
<dbReference type="InterPro" id="IPR022645">
    <property type="entry name" value="SecD/SecF_bac"/>
</dbReference>
<keyword evidence="2 10" id="KW-0813">Transport</keyword>
<dbReference type="GO" id="GO:0043952">
    <property type="term" value="P:protein transport by the Sec complex"/>
    <property type="evidence" value="ECO:0007669"/>
    <property type="project" value="UniProtKB-UniRule"/>
</dbReference>
<comment type="similarity">
    <text evidence="10">Belongs to the SecD/SecF family. SecF subfamily.</text>
</comment>
<evidence type="ECO:0000256" key="10">
    <source>
        <dbReference type="HAMAP-Rule" id="MF_01464"/>
    </source>
</evidence>
<evidence type="ECO:0000256" key="9">
    <source>
        <dbReference type="ARBA" id="ARBA00023136"/>
    </source>
</evidence>
<dbReference type="InterPro" id="IPR048634">
    <property type="entry name" value="SecD_SecF_C"/>
</dbReference>
<dbReference type="GO" id="GO:0006605">
    <property type="term" value="P:protein targeting"/>
    <property type="evidence" value="ECO:0007669"/>
    <property type="project" value="UniProtKB-UniRule"/>
</dbReference>
<evidence type="ECO:0000256" key="4">
    <source>
        <dbReference type="ARBA" id="ARBA00022519"/>
    </source>
</evidence>
<dbReference type="AlphaFoldDB" id="A0A554LM94"/>
<evidence type="ECO:0000256" key="6">
    <source>
        <dbReference type="ARBA" id="ARBA00022927"/>
    </source>
</evidence>
<dbReference type="GO" id="GO:0015450">
    <property type="term" value="F:protein-transporting ATPase activity"/>
    <property type="evidence" value="ECO:0007669"/>
    <property type="project" value="InterPro"/>
</dbReference>
<evidence type="ECO:0000256" key="3">
    <source>
        <dbReference type="ARBA" id="ARBA00022475"/>
    </source>
</evidence>
<keyword evidence="5 10" id="KW-0812">Transmembrane</keyword>
<dbReference type="GO" id="GO:0065002">
    <property type="term" value="P:intracellular protein transmembrane transport"/>
    <property type="evidence" value="ECO:0007669"/>
    <property type="project" value="UniProtKB-UniRule"/>
</dbReference>
<feature type="transmembrane region" description="Helical" evidence="10">
    <location>
        <begin position="234"/>
        <end position="252"/>
    </location>
</feature>
<evidence type="ECO:0000256" key="7">
    <source>
        <dbReference type="ARBA" id="ARBA00022989"/>
    </source>
</evidence>
<comment type="subunit">
    <text evidence="10">Forms a complex with SecD. Part of the essential Sec protein translocation apparatus which comprises SecA, SecYEG and auxiliary proteins SecDF. Other proteins may also be involved.</text>
</comment>
<comment type="function">
    <text evidence="10">Part of the Sec protein translocase complex. Interacts with the SecYEG preprotein conducting channel. SecDF uses the proton motive force (PMF) to complete protein translocation after the ATP-dependent function of SecA.</text>
</comment>
<feature type="transmembrane region" description="Helical" evidence="10">
    <location>
        <begin position="119"/>
        <end position="138"/>
    </location>
</feature>
<dbReference type="PANTHER" id="PTHR30081:SF8">
    <property type="entry name" value="PROTEIN TRANSLOCASE SUBUNIT SECF"/>
    <property type="match status" value="1"/>
</dbReference>
<comment type="subcellular location">
    <subcellularLocation>
        <location evidence="1 10">Cell membrane</location>
        <topology evidence="1 10">Multi-pass membrane protein</topology>
    </subcellularLocation>
</comment>
<feature type="transmembrane region" description="Helical" evidence="10">
    <location>
        <begin position="182"/>
        <end position="203"/>
    </location>
</feature>
<evidence type="ECO:0000256" key="1">
    <source>
        <dbReference type="ARBA" id="ARBA00004651"/>
    </source>
</evidence>
<feature type="transmembrane region" description="Helical" evidence="10">
    <location>
        <begin position="9"/>
        <end position="28"/>
    </location>
</feature>
<feature type="transmembrane region" description="Helical" evidence="10">
    <location>
        <begin position="258"/>
        <end position="285"/>
    </location>
</feature>
<dbReference type="InterPro" id="IPR000731">
    <property type="entry name" value="SSD"/>
</dbReference>
<keyword evidence="4" id="KW-0997">Cell inner membrane</keyword>
<dbReference type="InterPro" id="IPR005665">
    <property type="entry name" value="SecF_bac"/>
</dbReference>
<evidence type="ECO:0000313" key="12">
    <source>
        <dbReference type="EMBL" id="TSC93968.1"/>
    </source>
</evidence>
<dbReference type="InterPro" id="IPR022813">
    <property type="entry name" value="SecD/SecF_arch_bac"/>
</dbReference>
<dbReference type="PANTHER" id="PTHR30081">
    <property type="entry name" value="PROTEIN-EXPORT MEMBRANE PROTEIN SEC"/>
    <property type="match status" value="1"/>
</dbReference>
<dbReference type="Gene3D" id="1.20.1640.10">
    <property type="entry name" value="Multidrug efflux transporter AcrB transmembrane domain"/>
    <property type="match status" value="1"/>
</dbReference>
<dbReference type="EMBL" id="VMGI01000005">
    <property type="protein sequence ID" value="TSC93968.1"/>
    <property type="molecule type" value="Genomic_DNA"/>
</dbReference>
<dbReference type="InterPro" id="IPR022646">
    <property type="entry name" value="SecD/SecF_CS"/>
</dbReference>
<evidence type="ECO:0000256" key="2">
    <source>
        <dbReference type="ARBA" id="ARBA00022448"/>
    </source>
</evidence>